<comment type="subcellular location">
    <subcellularLocation>
        <location evidence="1">Membrane</location>
        <topology evidence="1">Multi-pass membrane protein</topology>
    </subcellularLocation>
</comment>
<sequence length="316" mass="34660">MAYSVTTADELDRPRITPAVQWLIAINVAIYFFQITLFSDPTAGVDLRQALGFRAQDVPEHAWKVLSYMFVHGGLWHLLGNMYMLWLFGTRVEHRWGTAAFTRYYVLCGLGAALLQLLLFRDGLLIGASGAVYGVMLAYAVNWPSDELALFGIIPVKVKWLVAAYVLYDLAMGLGQLGGLRGNGIAHMAHVGGVLTGALLLLRVPSARRLERVRHRVSPVPDAPDEATPPRAVPRALPRPAREPEIDDVVAKSKAAVARRPASPAPRVPAAPRPLVRAGDDLDLLLDKISEHGIESLTADERQLLEAASRRLRETT</sequence>
<feature type="transmembrane region" description="Helical" evidence="8">
    <location>
        <begin position="20"/>
        <end position="38"/>
    </location>
</feature>
<keyword evidence="6 8" id="KW-0472">Membrane</keyword>
<feature type="region of interest" description="Disordered" evidence="7">
    <location>
        <begin position="216"/>
        <end position="276"/>
    </location>
</feature>
<evidence type="ECO:0000256" key="2">
    <source>
        <dbReference type="ARBA" id="ARBA00009045"/>
    </source>
</evidence>
<dbReference type="InterPro" id="IPR050925">
    <property type="entry name" value="Rhomboid_protease_S54"/>
</dbReference>
<gene>
    <name evidence="11" type="ORF">AVDCRST_MAG11-755</name>
</gene>
<evidence type="ECO:0000256" key="8">
    <source>
        <dbReference type="SAM" id="Phobius"/>
    </source>
</evidence>
<dbReference type="GO" id="GO:0016020">
    <property type="term" value="C:membrane"/>
    <property type="evidence" value="ECO:0007669"/>
    <property type="project" value="UniProtKB-SubCell"/>
</dbReference>
<evidence type="ECO:0000256" key="1">
    <source>
        <dbReference type="ARBA" id="ARBA00004141"/>
    </source>
</evidence>
<evidence type="ECO:0000313" key="11">
    <source>
        <dbReference type="EMBL" id="CAA9300077.1"/>
    </source>
</evidence>
<feature type="transmembrane region" description="Helical" evidence="8">
    <location>
        <begin position="100"/>
        <end position="118"/>
    </location>
</feature>
<dbReference type="PANTHER" id="PTHR43731">
    <property type="entry name" value="RHOMBOID PROTEASE"/>
    <property type="match status" value="1"/>
</dbReference>
<name>A0A6J4KBB7_9BACT</name>
<evidence type="ECO:0000256" key="7">
    <source>
        <dbReference type="SAM" id="MobiDB-lite"/>
    </source>
</evidence>
<organism evidence="11">
    <name type="scientific">uncultured Gemmatimonadaceae bacterium</name>
    <dbReference type="NCBI Taxonomy" id="246130"/>
    <lineage>
        <taxon>Bacteria</taxon>
        <taxon>Pseudomonadati</taxon>
        <taxon>Gemmatimonadota</taxon>
        <taxon>Gemmatimonadia</taxon>
        <taxon>Gemmatimonadales</taxon>
        <taxon>Gemmatimonadaceae</taxon>
        <taxon>environmental samples</taxon>
    </lineage>
</organism>
<feature type="transmembrane region" description="Helical" evidence="8">
    <location>
        <begin position="148"/>
        <end position="168"/>
    </location>
</feature>
<dbReference type="Gene3D" id="1.20.1540.10">
    <property type="entry name" value="Rhomboid-like"/>
    <property type="match status" value="1"/>
</dbReference>
<protein>
    <submittedName>
        <fullName evidence="11">Uncharacterized protein</fullName>
    </submittedName>
</protein>
<evidence type="ECO:0000256" key="6">
    <source>
        <dbReference type="ARBA" id="ARBA00023136"/>
    </source>
</evidence>
<feature type="transmembrane region" description="Helical" evidence="8">
    <location>
        <begin position="65"/>
        <end position="88"/>
    </location>
</feature>
<feature type="compositionally biased region" description="Low complexity" evidence="7">
    <location>
        <begin position="229"/>
        <end position="239"/>
    </location>
</feature>
<proteinExistence type="inferred from homology"/>
<dbReference type="SUPFAM" id="SSF144091">
    <property type="entry name" value="Rhomboid-like"/>
    <property type="match status" value="1"/>
</dbReference>
<keyword evidence="4" id="KW-0378">Hydrolase</keyword>
<dbReference type="AlphaFoldDB" id="A0A6J4KBB7"/>
<dbReference type="InterPro" id="IPR046483">
    <property type="entry name" value="DUF6576"/>
</dbReference>
<dbReference type="InterPro" id="IPR022764">
    <property type="entry name" value="Peptidase_S54_rhomboid_dom"/>
</dbReference>
<keyword evidence="5 8" id="KW-1133">Transmembrane helix</keyword>
<keyword evidence="3 8" id="KW-0812">Transmembrane</keyword>
<evidence type="ECO:0000259" key="9">
    <source>
        <dbReference type="Pfam" id="PF01694"/>
    </source>
</evidence>
<feature type="compositionally biased region" description="Low complexity" evidence="7">
    <location>
        <begin position="252"/>
        <end position="262"/>
    </location>
</feature>
<dbReference type="EMBL" id="CADCTU010000161">
    <property type="protein sequence ID" value="CAA9300077.1"/>
    <property type="molecule type" value="Genomic_DNA"/>
</dbReference>
<comment type="similarity">
    <text evidence="2">Belongs to the peptidase S54 family.</text>
</comment>
<feature type="transmembrane region" description="Helical" evidence="8">
    <location>
        <begin position="124"/>
        <end position="141"/>
    </location>
</feature>
<dbReference type="PANTHER" id="PTHR43731:SF14">
    <property type="entry name" value="PRESENILIN-ASSOCIATED RHOMBOID-LIKE PROTEIN, MITOCHONDRIAL"/>
    <property type="match status" value="1"/>
</dbReference>
<feature type="compositionally biased region" description="Pro residues" evidence="7">
    <location>
        <begin position="263"/>
        <end position="272"/>
    </location>
</feature>
<dbReference type="InterPro" id="IPR035952">
    <property type="entry name" value="Rhomboid-like_sf"/>
</dbReference>
<reference evidence="11" key="1">
    <citation type="submission" date="2020-02" db="EMBL/GenBank/DDBJ databases">
        <authorList>
            <person name="Meier V. D."/>
        </authorList>
    </citation>
    <scope>NUCLEOTIDE SEQUENCE</scope>
    <source>
        <strain evidence="11">AVDCRST_MAG11</strain>
    </source>
</reference>
<feature type="domain" description="DUF6576" evidence="10">
    <location>
        <begin position="281"/>
        <end position="311"/>
    </location>
</feature>
<evidence type="ECO:0000256" key="5">
    <source>
        <dbReference type="ARBA" id="ARBA00022989"/>
    </source>
</evidence>
<evidence type="ECO:0000256" key="3">
    <source>
        <dbReference type="ARBA" id="ARBA00022692"/>
    </source>
</evidence>
<feature type="transmembrane region" description="Helical" evidence="8">
    <location>
        <begin position="188"/>
        <end position="206"/>
    </location>
</feature>
<evidence type="ECO:0000259" key="10">
    <source>
        <dbReference type="Pfam" id="PF20216"/>
    </source>
</evidence>
<dbReference type="GO" id="GO:0004252">
    <property type="term" value="F:serine-type endopeptidase activity"/>
    <property type="evidence" value="ECO:0007669"/>
    <property type="project" value="InterPro"/>
</dbReference>
<dbReference type="Pfam" id="PF20216">
    <property type="entry name" value="DUF6576"/>
    <property type="match status" value="1"/>
</dbReference>
<evidence type="ECO:0000256" key="4">
    <source>
        <dbReference type="ARBA" id="ARBA00022801"/>
    </source>
</evidence>
<accession>A0A6J4KBB7</accession>
<dbReference type="Pfam" id="PF01694">
    <property type="entry name" value="Rhomboid"/>
    <property type="match status" value="1"/>
</dbReference>
<feature type="domain" description="Peptidase S54 rhomboid" evidence="9">
    <location>
        <begin position="60"/>
        <end position="201"/>
    </location>
</feature>